<accession>A0A6H5HZH0</accession>
<organism evidence="11 12">
    <name type="scientific">Trichogramma brassicae</name>
    <dbReference type="NCBI Taxonomy" id="86971"/>
    <lineage>
        <taxon>Eukaryota</taxon>
        <taxon>Metazoa</taxon>
        <taxon>Ecdysozoa</taxon>
        <taxon>Arthropoda</taxon>
        <taxon>Hexapoda</taxon>
        <taxon>Insecta</taxon>
        <taxon>Pterygota</taxon>
        <taxon>Neoptera</taxon>
        <taxon>Endopterygota</taxon>
        <taxon>Hymenoptera</taxon>
        <taxon>Apocrita</taxon>
        <taxon>Proctotrupomorpha</taxon>
        <taxon>Chalcidoidea</taxon>
        <taxon>Trichogrammatidae</taxon>
        <taxon>Trichogramma</taxon>
    </lineage>
</organism>
<evidence type="ECO:0000256" key="9">
    <source>
        <dbReference type="PROSITE-ProRule" id="PRU00023"/>
    </source>
</evidence>
<evidence type="ECO:0000256" key="7">
    <source>
        <dbReference type="ARBA" id="ARBA00039293"/>
    </source>
</evidence>
<evidence type="ECO:0000256" key="4">
    <source>
        <dbReference type="ARBA" id="ARBA00022692"/>
    </source>
</evidence>
<comment type="subcellular location">
    <subcellularLocation>
        <location evidence="2">Cytoplasmic vesicle</location>
        <location evidence="2">Secretory vesicle</location>
        <location evidence="2">Synaptic vesicle</location>
    </subcellularLocation>
    <subcellularLocation>
        <location evidence="1">Membrane</location>
        <topology evidence="1">Multi-pass membrane protein</topology>
    </subcellularLocation>
</comment>
<dbReference type="GO" id="GO:0008021">
    <property type="term" value="C:synaptic vesicle"/>
    <property type="evidence" value="ECO:0007669"/>
    <property type="project" value="UniProtKB-SubCell"/>
</dbReference>
<dbReference type="EMBL" id="CADCXV010000446">
    <property type="protein sequence ID" value="CAB0030256.1"/>
    <property type="molecule type" value="Genomic_DNA"/>
</dbReference>
<dbReference type="Proteomes" id="UP000479190">
    <property type="component" value="Unassembled WGS sequence"/>
</dbReference>
<dbReference type="GO" id="GO:0005794">
    <property type="term" value="C:Golgi apparatus"/>
    <property type="evidence" value="ECO:0007669"/>
    <property type="project" value="TreeGrafter"/>
</dbReference>
<dbReference type="InterPro" id="IPR036770">
    <property type="entry name" value="Ankyrin_rpt-contain_sf"/>
</dbReference>
<evidence type="ECO:0000256" key="6">
    <source>
        <dbReference type="ARBA" id="ARBA00023136"/>
    </source>
</evidence>
<dbReference type="Gene3D" id="1.25.40.20">
    <property type="entry name" value="Ankyrin repeat-containing domain"/>
    <property type="match status" value="1"/>
</dbReference>
<dbReference type="GO" id="GO:0016020">
    <property type="term" value="C:membrane"/>
    <property type="evidence" value="ECO:0007669"/>
    <property type="project" value="UniProtKB-SubCell"/>
</dbReference>
<comment type="similarity">
    <text evidence="3">Belongs to the PRA1 family.</text>
</comment>
<evidence type="ECO:0000256" key="3">
    <source>
        <dbReference type="ARBA" id="ARBA00006483"/>
    </source>
</evidence>
<reference evidence="11 12" key="1">
    <citation type="submission" date="2020-02" db="EMBL/GenBank/DDBJ databases">
        <authorList>
            <person name="Ferguson B K."/>
        </authorList>
    </citation>
    <scope>NUCLEOTIDE SEQUENCE [LARGE SCALE GENOMIC DNA]</scope>
</reference>
<dbReference type="InterPro" id="IPR004895">
    <property type="entry name" value="Prenylated_rab_accept_PRA1"/>
</dbReference>
<evidence type="ECO:0000256" key="2">
    <source>
        <dbReference type="ARBA" id="ARBA00004234"/>
    </source>
</evidence>
<evidence type="ECO:0000256" key="10">
    <source>
        <dbReference type="SAM" id="Phobius"/>
    </source>
</evidence>
<dbReference type="OrthoDB" id="63113at2759"/>
<evidence type="ECO:0000256" key="8">
    <source>
        <dbReference type="ARBA" id="ARBA00043113"/>
    </source>
</evidence>
<keyword evidence="9" id="KW-0040">ANK repeat</keyword>
<name>A0A6H5HZH0_9HYME</name>
<sequence>MHRPGSTSSTSSREEVDYALDKAALSRPGDPYYWMGRTFVSFAILCEYRDVPKTTTTTTTTTGQRGRLVASGTTALHHASRNPQCSRRMVRNLFCIYQRLDVHYVDMYGSTHFHVACQYGLHDIVKVFLAFGRDPNQVARLTDDLPLSLAWWNDRIKTGRLLQLHGADSNLAALRTKEVAKAQQEQGTALVYQEMTAQEKSEIPRFPPLPLDHAGYVKAQEWFQHKRTQIRPWTLFVNTNNFRLPLSIPRMYSRVLKNIEYFQSNYFFIFIGLFVYCLITSPLLLLALALLLGSCYKVSQIHARGELILLNRKLKLARVYAAIVIVSLPIFYLVGASAALFWVLGVSCFLITLHAASYNIDSVLCPGEDELNLVMHEQV</sequence>
<dbReference type="PANTHER" id="PTHR19317">
    <property type="entry name" value="PRENYLATED RAB ACCEPTOR 1-RELATED"/>
    <property type="match status" value="1"/>
</dbReference>
<dbReference type="Pfam" id="PF03208">
    <property type="entry name" value="PRA1"/>
    <property type="match status" value="1"/>
</dbReference>
<feature type="repeat" description="ANK" evidence="9">
    <location>
        <begin position="108"/>
        <end position="140"/>
    </location>
</feature>
<keyword evidence="12" id="KW-1185">Reference proteome</keyword>
<protein>
    <recommendedName>
        <fullName evidence="7">Prenylated Rab acceptor protein 1</fullName>
    </recommendedName>
    <alternativeName>
        <fullName evidence="8">PRA1 family protein 1</fullName>
    </alternativeName>
</protein>
<dbReference type="InterPro" id="IPR002110">
    <property type="entry name" value="Ankyrin_rpt"/>
</dbReference>
<dbReference type="SUPFAM" id="SSF48403">
    <property type="entry name" value="Ankyrin repeat"/>
    <property type="match status" value="1"/>
</dbReference>
<keyword evidence="6 10" id="KW-0472">Membrane</keyword>
<dbReference type="SMART" id="SM00248">
    <property type="entry name" value="ANK"/>
    <property type="match status" value="3"/>
</dbReference>
<evidence type="ECO:0000313" key="12">
    <source>
        <dbReference type="Proteomes" id="UP000479190"/>
    </source>
</evidence>
<proteinExistence type="inferred from homology"/>
<evidence type="ECO:0000256" key="5">
    <source>
        <dbReference type="ARBA" id="ARBA00022989"/>
    </source>
</evidence>
<dbReference type="AlphaFoldDB" id="A0A6H5HZH0"/>
<feature type="transmembrane region" description="Helical" evidence="10">
    <location>
        <begin position="266"/>
        <end position="295"/>
    </location>
</feature>
<dbReference type="PROSITE" id="PS50088">
    <property type="entry name" value="ANK_REPEAT"/>
    <property type="match status" value="1"/>
</dbReference>
<keyword evidence="5 10" id="KW-1133">Transmembrane helix</keyword>
<evidence type="ECO:0000313" key="11">
    <source>
        <dbReference type="EMBL" id="CAB0030256.1"/>
    </source>
</evidence>
<dbReference type="PANTHER" id="PTHR19317:SF0">
    <property type="entry name" value="PRENYLATED RAB ACCEPTOR PROTEIN 1"/>
    <property type="match status" value="1"/>
</dbReference>
<keyword evidence="4 10" id="KW-0812">Transmembrane</keyword>
<gene>
    <name evidence="11" type="ORF">TBRA_LOCUS2263</name>
</gene>
<feature type="transmembrane region" description="Helical" evidence="10">
    <location>
        <begin position="316"/>
        <end position="334"/>
    </location>
</feature>
<evidence type="ECO:0000256" key="1">
    <source>
        <dbReference type="ARBA" id="ARBA00004141"/>
    </source>
</evidence>